<dbReference type="AlphaFoldDB" id="A0ABD5XSN7"/>
<feature type="compositionally biased region" description="Low complexity" evidence="1">
    <location>
        <begin position="258"/>
        <end position="268"/>
    </location>
</feature>
<dbReference type="InterPro" id="IPR006050">
    <property type="entry name" value="DNA_photolyase_N"/>
</dbReference>
<dbReference type="SUPFAM" id="SSF52425">
    <property type="entry name" value="Cryptochrome/photolyase, N-terminal domain"/>
    <property type="match status" value="1"/>
</dbReference>
<feature type="compositionally biased region" description="Low complexity" evidence="1">
    <location>
        <begin position="280"/>
        <end position="291"/>
    </location>
</feature>
<dbReference type="Proteomes" id="UP001596368">
    <property type="component" value="Unassembled WGS sequence"/>
</dbReference>
<dbReference type="InterPro" id="IPR002081">
    <property type="entry name" value="Cryptochrome/DNA_photolyase_1"/>
</dbReference>
<dbReference type="InterPro" id="IPR036155">
    <property type="entry name" value="Crypto/Photolyase_N_sf"/>
</dbReference>
<accession>A0ABD5XSN7</accession>
<dbReference type="Pfam" id="PF00875">
    <property type="entry name" value="DNA_photolyase"/>
    <property type="match status" value="1"/>
</dbReference>
<dbReference type="EMBL" id="JBHSZG010000008">
    <property type="protein sequence ID" value="MFC7138098.1"/>
    <property type="molecule type" value="Genomic_DNA"/>
</dbReference>
<organism evidence="3 4">
    <name type="scientific">Halobaculum litoreum</name>
    <dbReference type="NCBI Taxonomy" id="3031998"/>
    <lineage>
        <taxon>Archaea</taxon>
        <taxon>Methanobacteriati</taxon>
        <taxon>Methanobacteriota</taxon>
        <taxon>Stenosarchaea group</taxon>
        <taxon>Halobacteria</taxon>
        <taxon>Halobacteriales</taxon>
        <taxon>Haloferacaceae</taxon>
        <taxon>Halobaculum</taxon>
    </lineage>
</organism>
<proteinExistence type="predicted"/>
<evidence type="ECO:0000313" key="3">
    <source>
        <dbReference type="EMBL" id="MFC7138098.1"/>
    </source>
</evidence>
<dbReference type="Gene3D" id="3.40.50.620">
    <property type="entry name" value="HUPs"/>
    <property type="match status" value="1"/>
</dbReference>
<comment type="caution">
    <text evidence="3">The sequence shown here is derived from an EMBL/GenBank/DDBJ whole genome shotgun (WGS) entry which is preliminary data.</text>
</comment>
<dbReference type="InterPro" id="IPR014729">
    <property type="entry name" value="Rossmann-like_a/b/a_fold"/>
</dbReference>
<feature type="compositionally biased region" description="Low complexity" evidence="1">
    <location>
        <begin position="217"/>
        <end position="235"/>
    </location>
</feature>
<dbReference type="PANTHER" id="PTHR11455">
    <property type="entry name" value="CRYPTOCHROME"/>
    <property type="match status" value="1"/>
</dbReference>
<evidence type="ECO:0000259" key="2">
    <source>
        <dbReference type="PROSITE" id="PS51645"/>
    </source>
</evidence>
<feature type="compositionally biased region" description="Low complexity" evidence="1">
    <location>
        <begin position="160"/>
        <end position="169"/>
    </location>
</feature>
<dbReference type="PANTHER" id="PTHR11455:SF9">
    <property type="entry name" value="CRYPTOCHROME CIRCADIAN CLOCK 5 ISOFORM X1"/>
    <property type="match status" value="1"/>
</dbReference>
<gene>
    <name evidence="3" type="ORF">ACFQRB_19735</name>
</gene>
<reference evidence="3 4" key="1">
    <citation type="journal article" date="2019" name="Int. J. Syst. Evol. Microbiol.">
        <title>The Global Catalogue of Microorganisms (GCM) 10K type strain sequencing project: providing services to taxonomists for standard genome sequencing and annotation.</title>
        <authorList>
            <consortium name="The Broad Institute Genomics Platform"/>
            <consortium name="The Broad Institute Genome Sequencing Center for Infectious Disease"/>
            <person name="Wu L."/>
            <person name="Ma J."/>
        </authorList>
    </citation>
    <scope>NUCLEOTIDE SEQUENCE [LARGE SCALE GENOMIC DNA]</scope>
    <source>
        <strain evidence="3 4">DT92</strain>
    </source>
</reference>
<dbReference type="EC" id="4.1.99.3" evidence="3"/>
<feature type="domain" description="Photolyase/cryptochrome alpha/beta" evidence="2">
    <location>
        <begin position="28"/>
        <end position="152"/>
    </location>
</feature>
<feature type="compositionally biased region" description="Low complexity" evidence="1">
    <location>
        <begin position="179"/>
        <end position="188"/>
    </location>
</feature>
<protein>
    <submittedName>
        <fullName evidence="3">Deoxyribodipyrimidine photo-lyase</fullName>
        <ecNumber evidence="3">4.1.99.3</ecNumber>
    </submittedName>
</protein>
<feature type="region of interest" description="Disordered" evidence="1">
    <location>
        <begin position="153"/>
        <end position="304"/>
    </location>
</feature>
<evidence type="ECO:0000256" key="1">
    <source>
        <dbReference type="SAM" id="MobiDB-lite"/>
    </source>
</evidence>
<keyword evidence="3" id="KW-0456">Lyase</keyword>
<dbReference type="GO" id="GO:0003904">
    <property type="term" value="F:deoxyribodipyrimidine photo-lyase activity"/>
    <property type="evidence" value="ECO:0007669"/>
    <property type="project" value="UniProtKB-EC"/>
</dbReference>
<evidence type="ECO:0000313" key="4">
    <source>
        <dbReference type="Proteomes" id="UP001596368"/>
    </source>
</evidence>
<sequence length="304" mass="32591">MTGDPSEPGDGDDEFGGVPDVAGAEADDACVVWHRRHLRIPDHPAVTHATREYDTVCPVFVFDPHFYGPDALACDARRRFLHESLSDLAERYRSHGTQLVFAHGDPLDVLGAFADAGWEVVATADATSRYGAARDDRAATELDATFVDDDGIRRGVADPATAGATTSRRTSGRIRPNPTVRGSATTASSRRRPSRRSRTGTEWIPRRSRSPWAGGHPPSRASTASSTGSTSTPAPSRRRRPPRRGRADCRRTSGSAVCRSGRCSGGWRRTPRTAAGRRCSATGSTGTATTRRNCRTGRGGPTAP</sequence>
<dbReference type="PROSITE" id="PS51645">
    <property type="entry name" value="PHR_CRY_ALPHA_BETA"/>
    <property type="match status" value="1"/>
</dbReference>
<keyword evidence="4" id="KW-1185">Reference proteome</keyword>
<feature type="compositionally biased region" description="Basic residues" evidence="1">
    <location>
        <begin position="189"/>
        <end position="198"/>
    </location>
</feature>
<name>A0ABD5XSN7_9EURY</name>